<dbReference type="PANTHER" id="PTHR33734">
    <property type="entry name" value="LYSM DOMAIN-CONTAINING GPI-ANCHORED PROTEIN 2"/>
    <property type="match status" value="1"/>
</dbReference>
<evidence type="ECO:0000256" key="3">
    <source>
        <dbReference type="ARBA" id="ARBA00023316"/>
    </source>
</evidence>
<keyword evidence="2" id="KW-0378">Hydrolase</keyword>
<dbReference type="InterPro" id="IPR018392">
    <property type="entry name" value="LysM"/>
</dbReference>
<keyword evidence="1" id="KW-0732">Signal</keyword>
<dbReference type="SMART" id="SM00257">
    <property type="entry name" value="LysM"/>
    <property type="match status" value="2"/>
</dbReference>
<gene>
    <name evidence="7" type="ORF">SS7213T_06906</name>
</gene>
<name>G5JIT9_9STAP</name>
<dbReference type="SUPFAM" id="SSF54106">
    <property type="entry name" value="LysM domain"/>
    <property type="match status" value="2"/>
</dbReference>
<dbReference type="EMBL" id="AEUN01000415">
    <property type="protein sequence ID" value="EHJ07894.1"/>
    <property type="molecule type" value="Genomic_DNA"/>
</dbReference>
<dbReference type="PANTHER" id="PTHR33734:SF22">
    <property type="entry name" value="MEMBRANE-BOUND LYTIC MUREIN TRANSGLYCOSYLASE D"/>
    <property type="match status" value="1"/>
</dbReference>
<dbReference type="OrthoDB" id="9813368at2"/>
<reference evidence="7 8" key="1">
    <citation type="journal article" date="2012" name="BMC Genomics">
        <title>Comparative genomic analysis of the genus Staphylococcus including Staphylococcus aureus and its newly described sister species Staphylococcus simiae.</title>
        <authorList>
            <person name="Suzuki H."/>
            <person name="Lefebure T."/>
            <person name="Pavinski Bitar P."/>
            <person name="Stanhope M.J."/>
        </authorList>
    </citation>
    <scope>NUCLEOTIDE SEQUENCE [LARGE SCALE GENOMIC DNA]</scope>
    <source>
        <strain evidence="7 8">CCM 7213</strain>
    </source>
</reference>
<evidence type="ECO:0000256" key="1">
    <source>
        <dbReference type="ARBA" id="ARBA00022729"/>
    </source>
</evidence>
<dbReference type="Gene3D" id="3.10.350.10">
    <property type="entry name" value="LysM domain"/>
    <property type="match status" value="2"/>
</dbReference>
<protein>
    <submittedName>
        <fullName evidence="7">LysM domain-containing protein</fullName>
    </submittedName>
</protein>
<comment type="caution">
    <text evidence="7">The sequence shown here is derived from an EMBL/GenBank/DDBJ whole genome shotgun (WGS) entry which is preliminary data.</text>
</comment>
<evidence type="ECO:0000259" key="5">
    <source>
        <dbReference type="PROSITE" id="PS50911"/>
    </source>
</evidence>
<proteinExistence type="predicted"/>
<keyword evidence="8" id="KW-1185">Reference proteome</keyword>
<accession>G5JIT9</accession>
<dbReference type="CDD" id="cd00118">
    <property type="entry name" value="LysM"/>
    <property type="match status" value="2"/>
</dbReference>
<dbReference type="GO" id="GO:0016787">
    <property type="term" value="F:hydrolase activity"/>
    <property type="evidence" value="ECO:0007669"/>
    <property type="project" value="UniProtKB-KW"/>
</dbReference>
<evidence type="ECO:0000259" key="6">
    <source>
        <dbReference type="PROSITE" id="PS51782"/>
    </source>
</evidence>
<dbReference type="GO" id="GO:0008932">
    <property type="term" value="F:lytic endotransglycosylase activity"/>
    <property type="evidence" value="ECO:0007669"/>
    <property type="project" value="TreeGrafter"/>
</dbReference>
<dbReference type="GO" id="GO:0071555">
    <property type="term" value="P:cell wall organization"/>
    <property type="evidence" value="ECO:0007669"/>
    <property type="project" value="UniProtKB-KW"/>
</dbReference>
<evidence type="ECO:0000256" key="2">
    <source>
        <dbReference type="ARBA" id="ARBA00022801"/>
    </source>
</evidence>
<dbReference type="PATRIC" id="fig|911238.3.peg.1183"/>
<dbReference type="InterPro" id="IPR007921">
    <property type="entry name" value="CHAP_dom"/>
</dbReference>
<feature type="domain" description="LysM" evidence="6">
    <location>
        <begin position="27"/>
        <end position="70"/>
    </location>
</feature>
<evidence type="ECO:0000256" key="4">
    <source>
        <dbReference type="SAM" id="MobiDB-lite"/>
    </source>
</evidence>
<evidence type="ECO:0000313" key="7">
    <source>
        <dbReference type="EMBL" id="EHJ07894.1"/>
    </source>
</evidence>
<organism evidence="7 8">
    <name type="scientific">Staphylococcus simiae CCM 7213 = CCUG 51256</name>
    <dbReference type="NCBI Taxonomy" id="911238"/>
    <lineage>
        <taxon>Bacteria</taxon>
        <taxon>Bacillati</taxon>
        <taxon>Bacillota</taxon>
        <taxon>Bacilli</taxon>
        <taxon>Bacillales</taxon>
        <taxon>Staphylococcaceae</taxon>
        <taxon>Staphylococcus</taxon>
    </lineage>
</organism>
<dbReference type="InterPro" id="IPR038765">
    <property type="entry name" value="Papain-like_cys_pep_sf"/>
</dbReference>
<dbReference type="AlphaFoldDB" id="G5JIT9"/>
<feature type="region of interest" description="Disordered" evidence="4">
    <location>
        <begin position="72"/>
        <end position="93"/>
    </location>
</feature>
<dbReference type="Gene3D" id="3.90.1720.10">
    <property type="entry name" value="endopeptidase domain like (from Nostoc punctiforme)"/>
    <property type="match status" value="1"/>
</dbReference>
<dbReference type="RefSeq" id="WP_002463949.1">
    <property type="nucleotide sequence ID" value="NZ_AEUN01000415.1"/>
</dbReference>
<dbReference type="Proteomes" id="UP000005413">
    <property type="component" value="Unassembled WGS sequence"/>
</dbReference>
<dbReference type="Pfam" id="PF05257">
    <property type="entry name" value="CHAP"/>
    <property type="match status" value="1"/>
</dbReference>
<dbReference type="InterPro" id="IPR036779">
    <property type="entry name" value="LysM_dom_sf"/>
</dbReference>
<dbReference type="PROSITE" id="PS50911">
    <property type="entry name" value="CHAP"/>
    <property type="match status" value="1"/>
</dbReference>
<sequence>MKKLAFAVTATSGAAAFLAHHDAQASTQHTVQSGESLWSIAQQYNTSVESIKQNNQLDNNLVFPGQVISVGGSDAQGTSNTSSQNGSSASSHTVQAGESLNIIASRYGVSVDELMSANNLNGYLIMPNQTLQIPSGGAGGTTTPTANNNGNYSSPSFSHQNLYTAGQCTWYVFDRRAQAGNPISTYWSDAKFWAANAANDGYQVDNNPTVGSIMQSTPGPYGHVSYVERVNGDGSILISEMNYTNGPYNTDYRTIPASEVSSYAFIH</sequence>
<dbReference type="Pfam" id="PF01476">
    <property type="entry name" value="LysM"/>
    <property type="match status" value="2"/>
</dbReference>
<feature type="domain" description="Peptidase C51" evidence="5">
    <location>
        <begin position="143"/>
        <end position="267"/>
    </location>
</feature>
<keyword evidence="3" id="KW-0961">Cell wall biogenesis/degradation</keyword>
<dbReference type="PROSITE" id="PS51782">
    <property type="entry name" value="LYSM"/>
    <property type="match status" value="2"/>
</dbReference>
<feature type="domain" description="LysM" evidence="6">
    <location>
        <begin position="90"/>
        <end position="133"/>
    </location>
</feature>
<evidence type="ECO:0000313" key="8">
    <source>
        <dbReference type="Proteomes" id="UP000005413"/>
    </source>
</evidence>
<dbReference type="SUPFAM" id="SSF54001">
    <property type="entry name" value="Cysteine proteinases"/>
    <property type="match status" value="1"/>
</dbReference>
<feature type="compositionally biased region" description="Low complexity" evidence="4">
    <location>
        <begin position="76"/>
        <end position="91"/>
    </location>
</feature>